<evidence type="ECO:0000256" key="1">
    <source>
        <dbReference type="ARBA" id="ARBA00008987"/>
    </source>
</evidence>
<dbReference type="SUPFAM" id="SSF52833">
    <property type="entry name" value="Thioredoxin-like"/>
    <property type="match status" value="1"/>
</dbReference>
<keyword evidence="6" id="KW-1185">Reference proteome</keyword>
<comment type="similarity">
    <text evidence="1">Belongs to the thioredoxin family.</text>
</comment>
<organism evidence="5 6">
    <name type="scientific">Streptomyces buecherae</name>
    <dbReference type="NCBI Taxonomy" id="2763006"/>
    <lineage>
        <taxon>Bacteria</taxon>
        <taxon>Bacillati</taxon>
        <taxon>Actinomycetota</taxon>
        <taxon>Actinomycetes</taxon>
        <taxon>Kitasatosporales</taxon>
        <taxon>Streptomycetaceae</taxon>
        <taxon>Streptomyces</taxon>
    </lineage>
</organism>
<dbReference type="EMBL" id="CP054929">
    <property type="protein sequence ID" value="QKW52533.1"/>
    <property type="molecule type" value="Genomic_DNA"/>
</dbReference>
<dbReference type="CDD" id="cd02947">
    <property type="entry name" value="TRX_family"/>
    <property type="match status" value="1"/>
</dbReference>
<dbReference type="GO" id="GO:0005737">
    <property type="term" value="C:cytoplasm"/>
    <property type="evidence" value="ECO:0007669"/>
    <property type="project" value="TreeGrafter"/>
</dbReference>
<dbReference type="PANTHER" id="PTHR45663">
    <property type="entry name" value="GEO12009P1"/>
    <property type="match status" value="1"/>
</dbReference>
<evidence type="ECO:0000259" key="4">
    <source>
        <dbReference type="PROSITE" id="PS51352"/>
    </source>
</evidence>
<dbReference type="Pfam" id="PF00085">
    <property type="entry name" value="Thioredoxin"/>
    <property type="match status" value="1"/>
</dbReference>
<dbReference type="Proteomes" id="UP000509303">
    <property type="component" value="Chromosome"/>
</dbReference>
<dbReference type="GO" id="GO:0015035">
    <property type="term" value="F:protein-disulfide reductase activity"/>
    <property type="evidence" value="ECO:0007669"/>
    <property type="project" value="TreeGrafter"/>
</dbReference>
<accession>A0A7H8NDK1</accession>
<dbReference type="PROSITE" id="PS51352">
    <property type="entry name" value="THIOREDOXIN_2"/>
    <property type="match status" value="1"/>
</dbReference>
<evidence type="ECO:0000256" key="3">
    <source>
        <dbReference type="SAM" id="SignalP"/>
    </source>
</evidence>
<dbReference type="PANTHER" id="PTHR45663:SF11">
    <property type="entry name" value="GEO12009P1"/>
    <property type="match status" value="1"/>
</dbReference>
<dbReference type="AlphaFoldDB" id="A0A7H8NDK1"/>
<evidence type="ECO:0000256" key="2">
    <source>
        <dbReference type="ARBA" id="ARBA00023284"/>
    </source>
</evidence>
<sequence>MLRKSTVIATAVAALLMGAALPAAASPAPHGAARQVTAEPSVVDVTAANYEQVMRMSATRPVVLNFTASWCHWCQKMKPYLQQYNTADNGSWVWARVDADANRAILQKYGVRGLPTLINVQNGQEAGSRMVGYDGPQALRTWLNNL</sequence>
<dbReference type="InterPro" id="IPR013766">
    <property type="entry name" value="Thioredoxin_domain"/>
</dbReference>
<name>A0A7H8NDK1_9ACTN</name>
<keyword evidence="2" id="KW-0676">Redox-active center</keyword>
<reference evidence="5 6" key="1">
    <citation type="submission" date="2020-06" db="EMBL/GenBank/DDBJ databases">
        <title>Genome mining for natural products.</title>
        <authorList>
            <person name="Zhang B."/>
            <person name="Shi J."/>
            <person name="Ge H."/>
        </authorList>
    </citation>
    <scope>NUCLEOTIDE SEQUENCE [LARGE SCALE GENOMIC DNA]</scope>
    <source>
        <strain evidence="5 6">NA00687</strain>
    </source>
</reference>
<protein>
    <submittedName>
        <fullName evidence="5">Thioredoxin family protein</fullName>
    </submittedName>
</protein>
<feature type="chain" id="PRO_5028813530" evidence="3">
    <location>
        <begin position="26"/>
        <end position="146"/>
    </location>
</feature>
<evidence type="ECO:0000313" key="6">
    <source>
        <dbReference type="Proteomes" id="UP000509303"/>
    </source>
</evidence>
<dbReference type="Gene3D" id="3.40.30.10">
    <property type="entry name" value="Glutaredoxin"/>
    <property type="match status" value="1"/>
</dbReference>
<keyword evidence="3" id="KW-0732">Signal</keyword>
<dbReference type="InterPro" id="IPR036249">
    <property type="entry name" value="Thioredoxin-like_sf"/>
</dbReference>
<dbReference type="RefSeq" id="WP_176164246.1">
    <property type="nucleotide sequence ID" value="NZ_CP054929.1"/>
</dbReference>
<feature type="signal peptide" evidence="3">
    <location>
        <begin position="1"/>
        <end position="25"/>
    </location>
</feature>
<feature type="domain" description="Thioredoxin" evidence="4">
    <location>
        <begin position="15"/>
        <end position="146"/>
    </location>
</feature>
<evidence type="ECO:0000313" key="5">
    <source>
        <dbReference type="EMBL" id="QKW52533.1"/>
    </source>
</evidence>
<proteinExistence type="inferred from homology"/>
<gene>
    <name evidence="5" type="ORF">HUT08_26700</name>
</gene>